<evidence type="ECO:0000313" key="2">
    <source>
        <dbReference type="EMBL" id="CAG5069121.1"/>
    </source>
</evidence>
<dbReference type="InterPro" id="IPR040495">
    <property type="entry name" value="HU-CCDC81_bac_1"/>
</dbReference>
<dbReference type="InterPro" id="IPR036680">
    <property type="entry name" value="SPOR-like_sf"/>
</dbReference>
<dbReference type="Pfam" id="PF18174">
    <property type="entry name" value="HU-CCDC81_bac_1"/>
    <property type="match status" value="1"/>
</dbReference>
<dbReference type="Pfam" id="PF18175">
    <property type="entry name" value="HU-CCDC81_bac_2"/>
    <property type="match status" value="1"/>
</dbReference>
<dbReference type="SUPFAM" id="SSF110997">
    <property type="entry name" value="Sporulation related repeat"/>
    <property type="match status" value="1"/>
</dbReference>
<name>A0ABM8UNX4_9BACT</name>
<dbReference type="EMBL" id="CAJRAU010000002">
    <property type="protein sequence ID" value="CAG5069121.1"/>
    <property type="molecule type" value="Genomic_DNA"/>
</dbReference>
<dbReference type="RefSeq" id="WP_215233211.1">
    <property type="nucleotide sequence ID" value="NZ_CAJRAU010000002.1"/>
</dbReference>
<gene>
    <name evidence="2" type="ORF">DYBT9623_01856</name>
</gene>
<comment type="caution">
    <text evidence="2">The sequence shown here is derived from an EMBL/GenBank/DDBJ whole genome shotgun (WGS) entry which is preliminary data.</text>
</comment>
<accession>A0ABM8UNX4</accession>
<proteinExistence type="predicted"/>
<organism evidence="2 3">
    <name type="scientific">Dyadobacter linearis</name>
    <dbReference type="NCBI Taxonomy" id="2823330"/>
    <lineage>
        <taxon>Bacteria</taxon>
        <taxon>Pseudomonadati</taxon>
        <taxon>Bacteroidota</taxon>
        <taxon>Cytophagia</taxon>
        <taxon>Cytophagales</taxon>
        <taxon>Spirosomataceae</taxon>
        <taxon>Dyadobacter</taxon>
    </lineage>
</organism>
<keyword evidence="3" id="KW-1185">Reference proteome</keyword>
<reference evidence="2 3" key="1">
    <citation type="submission" date="2021-04" db="EMBL/GenBank/DDBJ databases">
        <authorList>
            <person name="Rodrigo-Torres L."/>
            <person name="Arahal R. D."/>
            <person name="Lucena T."/>
        </authorList>
    </citation>
    <scope>NUCLEOTIDE SEQUENCE [LARGE SCALE GENOMIC DNA]</scope>
    <source>
        <strain evidence="2 3">CECT 9623</strain>
    </source>
</reference>
<feature type="domain" description="SPOR" evidence="1">
    <location>
        <begin position="270"/>
        <end position="349"/>
    </location>
</feature>
<dbReference type="InterPro" id="IPR041268">
    <property type="entry name" value="HU-CCDC81_bac_2"/>
</dbReference>
<sequence length="354" mass="39047">MIAVENVLRKLITEYEFVIIPGFGALISHHIPATYDKSSGLFSPPAKKLAFNEYLKLDDGLLANYISRQEKWSHTEAVDFVKRFTDQLRSTLEANGQATIPGVGEFEKNIEGKLVFEPKTEKYFKDEWYGFEKIKVKHFNKVVAAKAIADQYAVEEEVEVLAGDEDNVRSVNWVRWVAAAVVTGLLCGLSFFMVNSDNRDIQSTLNPFTELFAKTEKVEKAPVKEAETIVVEPTNVVPEAAVKILTPTTDSAGTAATTAAPEPIAAAPIVATTSKFYVVAGAFKGPRQAKVLLEDLKAKGFEEALIIPGDKYSTKVKVATSVYNTEKEAYRASAKLKSVIGQPGWVYKSKKKNL</sequence>
<dbReference type="Proteomes" id="UP000679725">
    <property type="component" value="Unassembled WGS sequence"/>
</dbReference>
<dbReference type="Pfam" id="PF05036">
    <property type="entry name" value="SPOR"/>
    <property type="match status" value="1"/>
</dbReference>
<dbReference type="InterPro" id="IPR007730">
    <property type="entry name" value="SPOR-like_dom"/>
</dbReference>
<evidence type="ECO:0000313" key="3">
    <source>
        <dbReference type="Proteomes" id="UP000679725"/>
    </source>
</evidence>
<evidence type="ECO:0000259" key="1">
    <source>
        <dbReference type="PROSITE" id="PS51724"/>
    </source>
</evidence>
<dbReference type="Gene3D" id="3.30.70.1070">
    <property type="entry name" value="Sporulation related repeat"/>
    <property type="match status" value="1"/>
</dbReference>
<protein>
    <recommendedName>
        <fullName evidence="1">SPOR domain-containing protein</fullName>
    </recommendedName>
</protein>
<dbReference type="PROSITE" id="PS51724">
    <property type="entry name" value="SPOR"/>
    <property type="match status" value="1"/>
</dbReference>